<accession>A0A8H6NKG3</accession>
<keyword evidence="2" id="KW-1185">Reference proteome</keyword>
<sequence length="72" mass="7499">MTPESSTDVHAAPVVQCDFGAGIGRVNRPGGGVVAHFIMPPPTVPSSVPPNRDLVAIMSQRNALQTSEDSMV</sequence>
<dbReference type="Proteomes" id="UP000654918">
    <property type="component" value="Unassembled WGS sequence"/>
</dbReference>
<evidence type="ECO:0000313" key="1">
    <source>
        <dbReference type="EMBL" id="KAF6836734.1"/>
    </source>
</evidence>
<dbReference type="EMBL" id="WIGO01000030">
    <property type="protein sequence ID" value="KAF6836734.1"/>
    <property type="molecule type" value="Genomic_DNA"/>
</dbReference>
<protein>
    <submittedName>
        <fullName evidence="1">Uncharacterized protein</fullName>
    </submittedName>
</protein>
<evidence type="ECO:0000313" key="2">
    <source>
        <dbReference type="Proteomes" id="UP000654918"/>
    </source>
</evidence>
<reference evidence="1" key="1">
    <citation type="journal article" date="2020" name="Phytopathology">
        <title>Genome Sequence Resources of Colletotrichum truncatum, C. plurivorum, C. musicola, and C. sojae: Four Species Pathogenic to Soybean (Glycine max).</title>
        <authorList>
            <person name="Rogerio F."/>
            <person name="Boufleur T.R."/>
            <person name="Ciampi-Guillardi M."/>
            <person name="Sukno S.A."/>
            <person name="Thon M.R."/>
            <person name="Massola Junior N.S."/>
            <person name="Baroncelli R."/>
        </authorList>
    </citation>
    <scope>NUCLEOTIDE SEQUENCE</scope>
    <source>
        <strain evidence="1">LFN00145</strain>
    </source>
</reference>
<proteinExistence type="predicted"/>
<gene>
    <name evidence="1" type="ORF">CPLU01_03528</name>
</gene>
<name>A0A8H6NKG3_9PEZI</name>
<comment type="caution">
    <text evidence="1">The sequence shown here is derived from an EMBL/GenBank/DDBJ whole genome shotgun (WGS) entry which is preliminary data.</text>
</comment>
<organism evidence="1 2">
    <name type="scientific">Colletotrichum plurivorum</name>
    <dbReference type="NCBI Taxonomy" id="2175906"/>
    <lineage>
        <taxon>Eukaryota</taxon>
        <taxon>Fungi</taxon>
        <taxon>Dikarya</taxon>
        <taxon>Ascomycota</taxon>
        <taxon>Pezizomycotina</taxon>
        <taxon>Sordariomycetes</taxon>
        <taxon>Hypocreomycetidae</taxon>
        <taxon>Glomerellales</taxon>
        <taxon>Glomerellaceae</taxon>
        <taxon>Colletotrichum</taxon>
        <taxon>Colletotrichum orchidearum species complex</taxon>
    </lineage>
</organism>
<dbReference type="AlphaFoldDB" id="A0A8H6NKG3"/>